<keyword evidence="1" id="KW-0175">Coiled coil</keyword>
<dbReference type="RefSeq" id="XP_012770671.1">
    <property type="nucleotide sequence ID" value="XM_012915217.1"/>
</dbReference>
<sequence>MTSINQHNNLSLVTLHFPSSTSCHCPDHVPPRELDKKFGKIVNLKNTLNNNPNNILTNLCSGLEKFLGFDSASKGYTGQGIVYSDLDRLCDGVMGFLSGVLKDVSEKQPYSVGKTMLKNLVSNEINKHLCSGHDGFKRLFEKLPKEIEKYNREVRESNEKVSTPIKKLQEEIKELEKQVSDILNDNAVSADFDVIGNAVSQAMPLVQKSLDQGAALDNSLKNVNFDIIDLNANLSARVISALKSVRHENRRLDDQSKKALDDMMNMNAKITDVLANLRININEKIEKDVRYLVDALIFRVTDIKTKLEEINHKLEGYIYELGKLLAEAEEVISAMEGTLNVMYNHVNWNGEGEKPQKWKDVEDTTKEIDTCLVKKVEELVTWKQAADNIVQKATLKCSDIRLRVDESSNPKIFQTATDLKNKAEKLLTAYKDARAGVGRLVEAAKKNITTLEDNLKTDLKTLKDQIIDVISTYFDKFYRGAVKADLSLIAAELNSSAPKLQTWLSGYAKYNGSPKDSVYLALKAFQKNSRGSRMKYDESAYGAIQKDLNESVGKKWPDDASSVSSDPGDVHTQPSQATKVQLTNLQKYASDKTAVERAYTTVAEHTLRHFEAYVSKQNADKDVGAVRDQFMSIVQELYEITKLVTNNGGPGSKPDGVTNYLVELVKMLEAKECTLECNIDDSIKNEVRGLELLKNEISALRTQISVVDAKVNDLCEAVKVPGYYAKEHLKTLKEMMYNDVVTIKGETQRGINEVKNSLRTLRKKLGTAIQNVHEFITRDAKHSGEQTIIHLISYVNENIDIATSTLTTAARRNYVSSVKALLTAFADKVSQELAGLPEEIDRDLTIGFKGLMKTLEGTKYTAELSNTATFNDSNRSELFDKISELAKSLTSPLNGTQHLEKFKDLSTNFHTYFTNIHTYINNQITPENKTQSPTEDPNVAKLTDVKSKFTDLLDHLKINTNQRRTYIFDNTYTNLLSTLSSSLHLLHPSHFANPRHPELLDAVRAGLQGFVKEMERVYVNKYEGSENTLLVYAHTGNVTEDGKNCAKILMTILEMVKYDLANLLSGCDQYKTSKITLKEDNRFGRWFRSRGFTVSITDKQDGELRNSDQCTGNRIKDFLVGDSRDRHIFSNADIKTDNGSLSNLVGQVATYCRVTHLRYIEKPKAPSNIYQMLQWLSGLLCDPMLTKVSSYMKELFDKPEAYKDHADYSKIPSTDLKLSATREIAYDNLPQTLHQVCNFSQKTLVAILGRGHAGGRYACDFYTNVDNLLYPSRSSECFDMLVDMLNRVHHQLRFLYSQCQNGPDRSGWKDCWYGKDIGGSAWNCNSKQCPKQINGQECNQMVNQTADQTCNQHPNCGLKSPLQSFLEDGLPGFLPHKFDKPGCNLTCTVSKHRGIPCKTPMGFSDLGITASRAEKGSELWKLLYQFCGLNDKPLSTLCAQLNCLLRQPPQTLGDMFSFFQGYLSNWNGGGRKHKQEAFENAVKKANFNNAETMLDVTSIQQSSKHDSHTAGEKKQLNGDIFSLVECKSQTSMPNVPCGAYLQSISYDVRVVYSKECASQYLSWVVYISETFWDLLKQLYEQCCRNCNKAGTRCHDRSCVKDCQVNTYYGSPNAKYIDNIKHEHECNSIVTCRNTHAAIYAAGFTFGSPYELSGAKDKKTKRTCQDFCKALESICSDKSVLARLVHEYIPKFLWEIREKFFYTTVALWSLSLFYLICVMVGRLDVLHIRSHLRIPSSHKITAQSLLAAAQVGRLAKISYLQP</sequence>
<gene>
    <name evidence="4" type="ORF">BBBOND_0003840</name>
</gene>
<organism evidence="4">
    <name type="scientific">Babesia bigemina</name>
    <dbReference type="NCBI Taxonomy" id="5866"/>
    <lineage>
        <taxon>Eukaryota</taxon>
        <taxon>Sar</taxon>
        <taxon>Alveolata</taxon>
        <taxon>Apicomplexa</taxon>
        <taxon>Aconoidasida</taxon>
        <taxon>Piroplasmida</taxon>
        <taxon>Babesiidae</taxon>
        <taxon>Babesia</taxon>
    </lineage>
</organism>
<evidence type="ECO:0000256" key="2">
    <source>
        <dbReference type="SAM" id="MobiDB-lite"/>
    </source>
</evidence>
<feature type="coiled-coil region" evidence="1">
    <location>
        <begin position="683"/>
        <end position="710"/>
    </location>
</feature>
<accession>A0A061BJP8</accession>
<evidence type="ECO:0000313" key="4">
    <source>
        <dbReference type="EMBL" id="CDR71725.1"/>
    </source>
</evidence>
<feature type="coiled-coil region" evidence="1">
    <location>
        <begin position="140"/>
        <end position="185"/>
    </location>
</feature>
<keyword evidence="3" id="KW-1133">Transmembrane helix</keyword>
<reference evidence="4" key="2">
    <citation type="submission" date="2014-06" db="EMBL/GenBank/DDBJ databases">
        <authorList>
            <person name="Aslett M."/>
            <person name="De Silva Nishadi"/>
        </authorList>
    </citation>
    <scope>NUCLEOTIDE SEQUENCE</scope>
    <source>
        <strain evidence="4">Bond</strain>
    </source>
</reference>
<dbReference type="EMBL" id="LK055138">
    <property type="protein sequence ID" value="CDR71725.1"/>
    <property type="molecule type" value="Genomic_DNA"/>
</dbReference>
<protein>
    <recommendedName>
        <fullName evidence="5">C3H1-type domain-containing protein</fullName>
    </recommendedName>
</protein>
<proteinExistence type="predicted"/>
<evidence type="ECO:0008006" key="5">
    <source>
        <dbReference type="Google" id="ProtNLM"/>
    </source>
</evidence>
<keyword evidence="3" id="KW-0812">Transmembrane</keyword>
<feature type="transmembrane region" description="Helical" evidence="3">
    <location>
        <begin position="1699"/>
        <end position="1722"/>
    </location>
</feature>
<evidence type="ECO:0000256" key="3">
    <source>
        <dbReference type="SAM" id="Phobius"/>
    </source>
</evidence>
<dbReference type="GeneID" id="24561945"/>
<evidence type="ECO:0000256" key="1">
    <source>
        <dbReference type="SAM" id="Coils"/>
    </source>
</evidence>
<reference evidence="4" key="1">
    <citation type="journal article" date="2014" name="Nucleic Acids Res.">
        <title>The evolutionary dynamics of variant antigen genes in Babesia reveal a history of genomic innovation underlying host-parasite interaction.</title>
        <authorList>
            <person name="Jackson A.P."/>
            <person name="Otto T.D."/>
            <person name="Darby A."/>
            <person name="Ramaprasad A."/>
            <person name="Xia D."/>
            <person name="Echaide I.E."/>
            <person name="Farber M."/>
            <person name="Gahlot S."/>
            <person name="Gamble J."/>
            <person name="Gupta D."/>
            <person name="Gupta Y."/>
            <person name="Jackson L."/>
            <person name="Malandrin L."/>
            <person name="Malas T.B."/>
            <person name="Moussa E."/>
            <person name="Nair M."/>
            <person name="Reid AJ."/>
            <person name="Sanders M."/>
            <person name="Sharma J."/>
            <person name="Tracey A."/>
            <person name="Quail M.A."/>
            <person name="Weir W."/>
            <person name="Wastling J.M."/>
            <person name="Hall N."/>
            <person name="Willadsen P."/>
            <person name="Lingelbach K."/>
            <person name="Shiels B."/>
            <person name="Tait A."/>
            <person name="Berriman M."/>
            <person name="Allred D.R."/>
            <person name="Pain A."/>
        </authorList>
    </citation>
    <scope>NUCLEOTIDE SEQUENCE</scope>
    <source>
        <strain evidence="4">Bond</strain>
    </source>
</reference>
<keyword evidence="3" id="KW-0472">Membrane</keyword>
<dbReference type="VEuPathDB" id="PiroplasmaDB:BBBOND_0003840"/>
<name>A0A061BJP8_BABBI</name>
<feature type="region of interest" description="Disordered" evidence="2">
    <location>
        <begin position="552"/>
        <end position="575"/>
    </location>
</feature>
<dbReference type="KEGG" id="bbig:BBBOND_0003840"/>